<dbReference type="AlphaFoldDB" id="A0A6J4RL98"/>
<name>A0A6J4RL98_9ACTN</name>
<sequence length="111" mass="11743">MHGDERVEPGAGAAPDEEALVVEGGEVALDGADGSSARSGLLGRWEKREHEFGRGLGGSRLRARRLGLRGGRRCQRPAGGRSRSRVLLGGVLVGRRVLRSRCRSGAQFGLA</sequence>
<accession>A0A6J4RL98</accession>
<protein>
    <submittedName>
        <fullName evidence="1">Uncharacterized protein</fullName>
    </submittedName>
</protein>
<feature type="non-terminal residue" evidence="1">
    <location>
        <position position="111"/>
    </location>
</feature>
<evidence type="ECO:0000313" key="1">
    <source>
        <dbReference type="EMBL" id="CAA9475615.1"/>
    </source>
</evidence>
<dbReference type="EMBL" id="CADCVR010000011">
    <property type="protein sequence ID" value="CAA9475615.1"/>
    <property type="molecule type" value="Genomic_DNA"/>
</dbReference>
<reference evidence="1" key="1">
    <citation type="submission" date="2020-02" db="EMBL/GenBank/DDBJ databases">
        <authorList>
            <person name="Meier V. D."/>
        </authorList>
    </citation>
    <scope>NUCLEOTIDE SEQUENCE</scope>
    <source>
        <strain evidence="1">AVDCRST_MAG53</strain>
    </source>
</reference>
<proteinExistence type="predicted"/>
<gene>
    <name evidence="1" type="ORF">AVDCRST_MAG53-223</name>
</gene>
<organism evidence="1">
    <name type="scientific">uncultured Solirubrobacteraceae bacterium</name>
    <dbReference type="NCBI Taxonomy" id="1162706"/>
    <lineage>
        <taxon>Bacteria</taxon>
        <taxon>Bacillati</taxon>
        <taxon>Actinomycetota</taxon>
        <taxon>Thermoleophilia</taxon>
        <taxon>Solirubrobacterales</taxon>
        <taxon>Solirubrobacteraceae</taxon>
        <taxon>environmental samples</taxon>
    </lineage>
</organism>